<dbReference type="Pfam" id="PF13692">
    <property type="entry name" value="Glyco_trans_1_4"/>
    <property type="match status" value="1"/>
</dbReference>
<accession>A0A1Z3U836</accession>
<dbReference type="PANTHER" id="PTHR12526">
    <property type="entry name" value="GLYCOSYLTRANSFERASE"/>
    <property type="match status" value="1"/>
</dbReference>
<evidence type="ECO:0000313" key="2">
    <source>
        <dbReference type="EMBL" id="ASE39421.2"/>
    </source>
</evidence>
<name>A0A1Z3U836_BREVE</name>
<evidence type="ECO:0000259" key="1">
    <source>
        <dbReference type="Pfam" id="PF22772"/>
    </source>
</evidence>
<dbReference type="Pfam" id="PF22772">
    <property type="entry name" value="WsaF_C"/>
    <property type="match status" value="1"/>
</dbReference>
<sequence length="654" mass="73109">MFDASAVDQIDVYRRMTPAEQQEYLSGIRSISRAMKSAEYHTTSTSFLASYIERYTGKDAWVIPFGLNDRQVEIAALTNPPCDSPRFIGYLSGTKTHQKDFAEAAPAVARILKEYDDVYLKVVGFLDTEKLLPGLEDKIVKVDLLNWEDLVLETASLWINLAPFEIDSLFCHAKSQLKFVEAALSRVPTIASPVPSFAESITSGLNGILARTEAEWHQALSTLLDNHDLHEQMSREAHRAALSRFSPQAIGHRLVEVYQDIIQQHEVKRSVSAPKDRHGLRKVGGLSITWIIPQPFEASGGHRNIFRAIRYLGEFGHTCKVHILPDNHRFSNGAEVAEFITLEFFNLYADVILGVEDIGNCDILVSTFWTTAYVSKDNSEKAALQVYFLQDFEPMFYPMGTEYVRAMASYDFGFHFITSGPWPLKMLAATVGEKEGDFFRFPIDRQIYYPDIIGHGSRMKVAFFARPHMPRRCYPLGVAALALVKKIHPDVEIVFYGDKGEAYSDVPFEFTNLGMTETIEELGDLYRTSTVGLCFSTTNPSLVPFEMMACGCPVVDLSANGNVVNYDNADNAVLVDPTPEAIAAGICSVLEDEDLRQRLSANGIELAAQFPTEVEMAKLIEGYMKSALDKKRISQSLHSQTIVKPMISSQKRAG</sequence>
<dbReference type="Gene3D" id="3.40.50.2000">
    <property type="entry name" value="Glycogen Phosphorylase B"/>
    <property type="match status" value="2"/>
</dbReference>
<proteinExistence type="predicted"/>
<dbReference type="SUPFAM" id="SSF53756">
    <property type="entry name" value="UDP-Glycosyltransferase/glycogen phosphorylase"/>
    <property type="match status" value="2"/>
</dbReference>
<protein>
    <recommendedName>
        <fullName evidence="1">WsaF C-terminal domain-containing protein</fullName>
    </recommendedName>
</protein>
<dbReference type="CDD" id="cd03801">
    <property type="entry name" value="GT4_PimA-like"/>
    <property type="match status" value="2"/>
</dbReference>
<dbReference type="Proteomes" id="UP000197050">
    <property type="component" value="Chromosome"/>
</dbReference>
<dbReference type="KEGG" id="bvc:CEP68_07820"/>
<dbReference type="PANTHER" id="PTHR12526:SF630">
    <property type="entry name" value="GLYCOSYLTRANSFERASE"/>
    <property type="match status" value="1"/>
</dbReference>
<dbReference type="InterPro" id="IPR055050">
    <property type="entry name" value="WsaF_C"/>
</dbReference>
<gene>
    <name evidence="2" type="ORF">CEP68_07820</name>
</gene>
<feature type="domain" description="WsaF C-terminal" evidence="1">
    <location>
        <begin position="460"/>
        <end position="586"/>
    </location>
</feature>
<reference evidence="3" key="1">
    <citation type="submission" date="2017-06" db="EMBL/GenBank/DDBJ databases">
        <title>FDA dAtabase for Regulatory Grade micrObial Sequences (FDA-ARGOS): Supporting development and validation of Infectious Disease Dx tests.</title>
        <authorList>
            <person name="Minogue T."/>
            <person name="Wolcott M."/>
            <person name="Wasieloski L."/>
            <person name="Aguilar W."/>
            <person name="Moore D."/>
            <person name="Tallon L."/>
            <person name="Sadzewicz L."/>
            <person name="Sengamalay N."/>
            <person name="Ott S."/>
            <person name="Godinez A."/>
            <person name="Nagaraj S."/>
            <person name="Nadendla S."/>
            <person name="Geyer C."/>
            <person name="Sichtig H."/>
        </authorList>
    </citation>
    <scope>NUCLEOTIDE SEQUENCE [LARGE SCALE GENOMIC DNA]</scope>
    <source>
        <strain evidence="3">FDAARGOS_289</strain>
    </source>
</reference>
<organism evidence="2 3">
    <name type="scientific">Brevundimonas vesicularis</name>
    <name type="common">Pseudomonas vesicularis</name>
    <dbReference type="NCBI Taxonomy" id="41276"/>
    <lineage>
        <taxon>Bacteria</taxon>
        <taxon>Pseudomonadati</taxon>
        <taxon>Pseudomonadota</taxon>
        <taxon>Alphaproteobacteria</taxon>
        <taxon>Caulobacterales</taxon>
        <taxon>Caulobacteraceae</taxon>
        <taxon>Brevundimonas</taxon>
    </lineage>
</organism>
<dbReference type="AlphaFoldDB" id="A0A1Z3U836"/>
<dbReference type="EMBL" id="CP022048">
    <property type="protein sequence ID" value="ASE39421.2"/>
    <property type="molecule type" value="Genomic_DNA"/>
</dbReference>
<dbReference type="Gene3D" id="3.40.50.11090">
    <property type="match status" value="1"/>
</dbReference>
<evidence type="ECO:0000313" key="3">
    <source>
        <dbReference type="Proteomes" id="UP000197050"/>
    </source>
</evidence>